<dbReference type="Gene3D" id="6.20.210.20">
    <property type="entry name" value="THAP domain"/>
    <property type="match status" value="1"/>
</dbReference>
<protein>
    <submittedName>
        <fullName evidence="9">THAP domain-containing protein 11</fullName>
    </submittedName>
</protein>
<dbReference type="PANTHER" id="PTHR23080:SF141">
    <property type="entry name" value="TRANSPOSASE HELIX-TURN-HELIX DOMAIN-CONTAINING PROTEIN"/>
    <property type="match status" value="1"/>
</dbReference>
<evidence type="ECO:0000313" key="10">
    <source>
        <dbReference type="Proteomes" id="UP001219518"/>
    </source>
</evidence>
<evidence type="ECO:0000256" key="7">
    <source>
        <dbReference type="SAM" id="MobiDB-lite"/>
    </source>
</evidence>
<evidence type="ECO:0000256" key="4">
    <source>
        <dbReference type="ARBA" id="ARBA00022833"/>
    </source>
</evidence>
<dbReference type="EMBL" id="JAHWGI010000147">
    <property type="protein sequence ID" value="KAK3910139.1"/>
    <property type="molecule type" value="Genomic_DNA"/>
</dbReference>
<dbReference type="SMART" id="SM00692">
    <property type="entry name" value="DM3"/>
    <property type="match status" value="1"/>
</dbReference>
<evidence type="ECO:0000259" key="8">
    <source>
        <dbReference type="PROSITE" id="PS50950"/>
    </source>
</evidence>
<feature type="domain" description="THAP-type" evidence="8">
    <location>
        <begin position="21"/>
        <end position="100"/>
    </location>
</feature>
<evidence type="ECO:0000256" key="2">
    <source>
        <dbReference type="ARBA" id="ARBA00022723"/>
    </source>
</evidence>
<comment type="caution">
    <text evidence="9">The sequence shown here is derived from an EMBL/GenBank/DDBJ whole genome shotgun (WGS) entry which is preliminary data.</text>
</comment>
<keyword evidence="3 6" id="KW-0863">Zinc-finger</keyword>
<name>A0AAE1GW85_9NEOP</name>
<feature type="compositionally biased region" description="Basic and acidic residues" evidence="7">
    <location>
        <begin position="131"/>
        <end position="144"/>
    </location>
</feature>
<feature type="region of interest" description="Disordered" evidence="7">
    <location>
        <begin position="126"/>
        <end position="159"/>
    </location>
</feature>
<reference evidence="9" key="2">
    <citation type="journal article" date="2023" name="BMC Genomics">
        <title>Pest status, molecular evolution, and epigenetic factors derived from the genome assembly of Frankliniella fusca, a thysanopteran phytovirus vector.</title>
        <authorList>
            <person name="Catto M.A."/>
            <person name="Labadie P.E."/>
            <person name="Jacobson A.L."/>
            <person name="Kennedy G.G."/>
            <person name="Srinivasan R."/>
            <person name="Hunt B.G."/>
        </authorList>
    </citation>
    <scope>NUCLEOTIDE SEQUENCE</scope>
    <source>
        <strain evidence="9">PL_HMW_Pooled</strain>
    </source>
</reference>
<keyword evidence="2" id="KW-0479">Metal-binding</keyword>
<evidence type="ECO:0000256" key="1">
    <source>
        <dbReference type="ARBA" id="ARBA00001968"/>
    </source>
</evidence>
<dbReference type="GO" id="GO:0003677">
    <property type="term" value="F:DNA binding"/>
    <property type="evidence" value="ECO:0007669"/>
    <property type="project" value="UniProtKB-UniRule"/>
</dbReference>
<proteinExistence type="predicted"/>
<dbReference type="GO" id="GO:0008270">
    <property type="term" value="F:zinc ion binding"/>
    <property type="evidence" value="ECO:0007669"/>
    <property type="project" value="UniProtKB-KW"/>
</dbReference>
<evidence type="ECO:0000313" key="9">
    <source>
        <dbReference type="EMBL" id="KAK3910139.1"/>
    </source>
</evidence>
<evidence type="ECO:0000256" key="5">
    <source>
        <dbReference type="ARBA" id="ARBA00023125"/>
    </source>
</evidence>
<dbReference type="Pfam" id="PF05485">
    <property type="entry name" value="THAP"/>
    <property type="match status" value="1"/>
</dbReference>
<dbReference type="AlphaFoldDB" id="A0AAE1GW85"/>
<dbReference type="Pfam" id="PF13613">
    <property type="entry name" value="HTH_Tnp_4"/>
    <property type="match status" value="1"/>
</dbReference>
<keyword evidence="4" id="KW-0862">Zinc</keyword>
<dbReference type="InterPro" id="IPR006612">
    <property type="entry name" value="THAP_Znf"/>
</dbReference>
<accession>A0AAE1GW85</accession>
<dbReference type="SUPFAM" id="SSF57716">
    <property type="entry name" value="Glucocorticoid receptor-like (DNA-binding domain)"/>
    <property type="match status" value="1"/>
</dbReference>
<dbReference type="InterPro" id="IPR027805">
    <property type="entry name" value="Transposase_HTH_dom"/>
</dbReference>
<organism evidence="9 10">
    <name type="scientific">Frankliniella fusca</name>
    <dbReference type="NCBI Taxonomy" id="407009"/>
    <lineage>
        <taxon>Eukaryota</taxon>
        <taxon>Metazoa</taxon>
        <taxon>Ecdysozoa</taxon>
        <taxon>Arthropoda</taxon>
        <taxon>Hexapoda</taxon>
        <taxon>Insecta</taxon>
        <taxon>Pterygota</taxon>
        <taxon>Neoptera</taxon>
        <taxon>Paraneoptera</taxon>
        <taxon>Thysanoptera</taxon>
        <taxon>Terebrantia</taxon>
        <taxon>Thripoidea</taxon>
        <taxon>Thripidae</taxon>
        <taxon>Frankliniella</taxon>
    </lineage>
</organism>
<keyword evidence="10" id="KW-1185">Reference proteome</keyword>
<dbReference type="Proteomes" id="UP001219518">
    <property type="component" value="Unassembled WGS sequence"/>
</dbReference>
<dbReference type="PROSITE" id="PS50950">
    <property type="entry name" value="ZF_THAP"/>
    <property type="match status" value="1"/>
</dbReference>
<feature type="compositionally biased region" description="Acidic residues" evidence="7">
    <location>
        <begin position="145"/>
        <end position="156"/>
    </location>
</feature>
<comment type="cofactor">
    <cofactor evidence="1">
        <name>a divalent metal cation</name>
        <dbReference type="ChEBI" id="CHEBI:60240"/>
    </cofactor>
</comment>
<evidence type="ECO:0000256" key="6">
    <source>
        <dbReference type="PROSITE-ProRule" id="PRU00309"/>
    </source>
</evidence>
<dbReference type="Pfam" id="PF13359">
    <property type="entry name" value="DDE_Tnp_4"/>
    <property type="match status" value="1"/>
</dbReference>
<evidence type="ECO:0000256" key="3">
    <source>
        <dbReference type="ARBA" id="ARBA00022771"/>
    </source>
</evidence>
<sequence length="480" mass="54379">MEKREEVGPSAASKAGKKTKNSTYCCVPQCCNYASENLHFHHFPKDKKMRETWRIALQMGKLVTDSDRVCSEHFLPTDYLPQAKPTAMRFLKKIAVPSQKLPKRKHDKVETSPLKRQKLARAMRALTRVSRTPEERCKSRKSESDPDEQAETENGDTLEAVENTGTVVEIQHNETATLKEEKGTQSEKFCLLTLLPDAAKLYTFTGLNSFQTLDNIVTCVEKVTPYSAKFILPVKIRVALCLTKLKLNMPYTALSVLFGVSEETCSHYFRHTIQVLAAVLKHLIYFPSKEETLNNIPKCFRKYVHTRIVLDCAEVPVEKPKCLRERILTYSHYKGRHTLKWLVGVSPGGLIIFVSEMFGGRASDKKIVSESKVLDKCEYGDGVMVDKGFRIDNECLVRNLRLIRPPFVRKNNPLNKAEALQCVDIAAARVHVERAIKQLRDFDILSDQVPGHLVPYINCILTVCGALVNVGPPILSMERF</sequence>
<gene>
    <name evidence="9" type="ORF">KUF71_000717</name>
</gene>
<dbReference type="SMART" id="SM00980">
    <property type="entry name" value="THAP"/>
    <property type="match status" value="1"/>
</dbReference>
<keyword evidence="5 6" id="KW-0238">DNA-binding</keyword>
<reference evidence="9" key="1">
    <citation type="submission" date="2021-07" db="EMBL/GenBank/DDBJ databases">
        <authorList>
            <person name="Catto M.A."/>
            <person name="Jacobson A."/>
            <person name="Kennedy G."/>
            <person name="Labadie P."/>
            <person name="Hunt B.G."/>
            <person name="Srinivasan R."/>
        </authorList>
    </citation>
    <scope>NUCLEOTIDE SEQUENCE</scope>
    <source>
        <strain evidence="9">PL_HMW_Pooled</strain>
        <tissue evidence="9">Head</tissue>
    </source>
</reference>
<dbReference type="InterPro" id="IPR038441">
    <property type="entry name" value="THAP_Znf_sf"/>
</dbReference>
<dbReference type="InterPro" id="IPR027806">
    <property type="entry name" value="HARBI1_dom"/>
</dbReference>
<dbReference type="PANTHER" id="PTHR23080">
    <property type="entry name" value="THAP DOMAIN PROTEIN"/>
    <property type="match status" value="1"/>
</dbReference>